<evidence type="ECO:0000256" key="10">
    <source>
        <dbReference type="ARBA" id="ARBA00023004"/>
    </source>
</evidence>
<feature type="signal peptide" evidence="13">
    <location>
        <begin position="1"/>
        <end position="20"/>
    </location>
</feature>
<dbReference type="GO" id="GO:0016020">
    <property type="term" value="C:membrane"/>
    <property type="evidence" value="ECO:0007669"/>
    <property type="project" value="UniProtKB-SubCell"/>
</dbReference>
<evidence type="ECO:0000256" key="12">
    <source>
        <dbReference type="ARBA" id="ARBA00023136"/>
    </source>
</evidence>
<dbReference type="GO" id="GO:0016705">
    <property type="term" value="F:oxidoreductase activity, acting on paired donors, with incorporation or reduction of molecular oxygen"/>
    <property type="evidence" value="ECO:0007669"/>
    <property type="project" value="InterPro"/>
</dbReference>
<dbReference type="AlphaFoldDB" id="A0A2H3BSX5"/>
<dbReference type="Pfam" id="PF00067">
    <property type="entry name" value="p450"/>
    <property type="match status" value="1"/>
</dbReference>
<dbReference type="InterPro" id="IPR036396">
    <property type="entry name" value="Cyt_P450_sf"/>
</dbReference>
<keyword evidence="15" id="KW-1185">Reference proteome</keyword>
<evidence type="ECO:0000313" key="14">
    <source>
        <dbReference type="EMBL" id="PBK69138.1"/>
    </source>
</evidence>
<evidence type="ECO:0000313" key="15">
    <source>
        <dbReference type="Proteomes" id="UP000218334"/>
    </source>
</evidence>
<dbReference type="GO" id="GO:0005506">
    <property type="term" value="F:iron ion binding"/>
    <property type="evidence" value="ECO:0007669"/>
    <property type="project" value="InterPro"/>
</dbReference>
<protein>
    <submittedName>
        <fullName evidence="14">Cytochrome P450</fullName>
    </submittedName>
</protein>
<feature type="chain" id="PRO_5013809859" evidence="13">
    <location>
        <begin position="21"/>
        <end position="521"/>
    </location>
</feature>
<evidence type="ECO:0000256" key="11">
    <source>
        <dbReference type="ARBA" id="ARBA00023033"/>
    </source>
</evidence>
<dbReference type="GO" id="GO:0020037">
    <property type="term" value="F:heme binding"/>
    <property type="evidence" value="ECO:0007669"/>
    <property type="project" value="InterPro"/>
</dbReference>
<dbReference type="Gene3D" id="1.10.630.10">
    <property type="entry name" value="Cytochrome P450"/>
    <property type="match status" value="1"/>
</dbReference>
<keyword evidence="10" id="KW-0408">Iron</keyword>
<dbReference type="SUPFAM" id="SSF48264">
    <property type="entry name" value="Cytochrome P450"/>
    <property type="match status" value="1"/>
</dbReference>
<dbReference type="PRINTS" id="PR00385">
    <property type="entry name" value="P450"/>
</dbReference>
<evidence type="ECO:0000256" key="6">
    <source>
        <dbReference type="ARBA" id="ARBA00022692"/>
    </source>
</evidence>
<dbReference type="InterPro" id="IPR002401">
    <property type="entry name" value="Cyt_P450_E_grp-I"/>
</dbReference>
<comment type="cofactor">
    <cofactor evidence="1">
        <name>heme</name>
        <dbReference type="ChEBI" id="CHEBI:30413"/>
    </cofactor>
</comment>
<dbReference type="InterPro" id="IPR001128">
    <property type="entry name" value="Cyt_P450"/>
</dbReference>
<dbReference type="GO" id="GO:0004497">
    <property type="term" value="F:monooxygenase activity"/>
    <property type="evidence" value="ECO:0007669"/>
    <property type="project" value="UniProtKB-KW"/>
</dbReference>
<keyword evidence="8" id="KW-1133">Transmembrane helix</keyword>
<accession>A0A2H3BSX5</accession>
<keyword evidence="6" id="KW-0812">Transmembrane</keyword>
<dbReference type="InterPro" id="IPR050121">
    <property type="entry name" value="Cytochrome_P450_monoxygenase"/>
</dbReference>
<evidence type="ECO:0000256" key="5">
    <source>
        <dbReference type="ARBA" id="ARBA00022617"/>
    </source>
</evidence>
<comment type="subcellular location">
    <subcellularLocation>
        <location evidence="2">Membrane</location>
    </subcellularLocation>
</comment>
<gene>
    <name evidence="14" type="ORF">ARMSODRAFT_988496</name>
</gene>
<evidence type="ECO:0000256" key="7">
    <source>
        <dbReference type="ARBA" id="ARBA00022723"/>
    </source>
</evidence>
<evidence type="ECO:0000256" key="2">
    <source>
        <dbReference type="ARBA" id="ARBA00004370"/>
    </source>
</evidence>
<dbReference type="PRINTS" id="PR00463">
    <property type="entry name" value="EP450I"/>
</dbReference>
<evidence type="ECO:0000256" key="9">
    <source>
        <dbReference type="ARBA" id="ARBA00023002"/>
    </source>
</evidence>
<dbReference type="PANTHER" id="PTHR24305:SF166">
    <property type="entry name" value="CYTOCHROME P450 12A4, MITOCHONDRIAL-RELATED"/>
    <property type="match status" value="1"/>
</dbReference>
<organism evidence="14 15">
    <name type="scientific">Armillaria solidipes</name>
    <dbReference type="NCBI Taxonomy" id="1076256"/>
    <lineage>
        <taxon>Eukaryota</taxon>
        <taxon>Fungi</taxon>
        <taxon>Dikarya</taxon>
        <taxon>Basidiomycota</taxon>
        <taxon>Agaricomycotina</taxon>
        <taxon>Agaricomycetes</taxon>
        <taxon>Agaricomycetidae</taxon>
        <taxon>Agaricales</taxon>
        <taxon>Marasmiineae</taxon>
        <taxon>Physalacriaceae</taxon>
        <taxon>Armillaria</taxon>
    </lineage>
</organism>
<evidence type="ECO:0000256" key="8">
    <source>
        <dbReference type="ARBA" id="ARBA00022989"/>
    </source>
</evidence>
<evidence type="ECO:0000256" key="4">
    <source>
        <dbReference type="ARBA" id="ARBA00010617"/>
    </source>
</evidence>
<keyword evidence="9" id="KW-0560">Oxidoreductase</keyword>
<dbReference type="PANTHER" id="PTHR24305">
    <property type="entry name" value="CYTOCHROME P450"/>
    <property type="match status" value="1"/>
</dbReference>
<comment type="similarity">
    <text evidence="4">Belongs to the cytochrome P450 family.</text>
</comment>
<name>A0A2H3BSX5_9AGAR</name>
<dbReference type="EMBL" id="KZ293430">
    <property type="protein sequence ID" value="PBK69138.1"/>
    <property type="molecule type" value="Genomic_DNA"/>
</dbReference>
<reference evidence="15" key="1">
    <citation type="journal article" date="2017" name="Nat. Ecol. Evol.">
        <title>Genome expansion and lineage-specific genetic innovations in the forest pathogenic fungi Armillaria.</title>
        <authorList>
            <person name="Sipos G."/>
            <person name="Prasanna A.N."/>
            <person name="Walter M.C."/>
            <person name="O'Connor E."/>
            <person name="Balint B."/>
            <person name="Krizsan K."/>
            <person name="Kiss B."/>
            <person name="Hess J."/>
            <person name="Varga T."/>
            <person name="Slot J."/>
            <person name="Riley R."/>
            <person name="Boka B."/>
            <person name="Rigling D."/>
            <person name="Barry K."/>
            <person name="Lee J."/>
            <person name="Mihaltcheva S."/>
            <person name="LaButti K."/>
            <person name="Lipzen A."/>
            <person name="Waldron R."/>
            <person name="Moloney N.M."/>
            <person name="Sperisen C."/>
            <person name="Kredics L."/>
            <person name="Vagvoelgyi C."/>
            <person name="Patrignani A."/>
            <person name="Fitzpatrick D."/>
            <person name="Nagy I."/>
            <person name="Doyle S."/>
            <person name="Anderson J.B."/>
            <person name="Grigoriev I.V."/>
            <person name="Gueldener U."/>
            <person name="Muensterkoetter M."/>
            <person name="Nagy L.G."/>
        </authorList>
    </citation>
    <scope>NUCLEOTIDE SEQUENCE [LARGE SCALE GENOMIC DNA]</scope>
    <source>
        <strain evidence="15">28-4</strain>
    </source>
</reference>
<comment type="pathway">
    <text evidence="3">Secondary metabolite biosynthesis; terpenoid biosynthesis.</text>
</comment>
<proteinExistence type="inferred from homology"/>
<keyword evidence="7" id="KW-0479">Metal-binding</keyword>
<keyword evidence="11" id="KW-0503">Monooxygenase</keyword>
<sequence>MYVTLTLALILLWVIQKSIEFYWNVKAAGNHPGPRTILWHRQFLSLFLSRIPGLTVGANYVFNKKYEGEQIRGTNIAEASTNYPSSVQTDGMGHSRIEFLIADAIILKDVTTARVSFPKPTFLYRVLSVFGPNIIASEGDTWKKYRRISAPAFLDRNNRLVWEESLNVTRDLIHTVWKDKDVVEVEHAVNVTLPIALHVIGIAGFGRKMNWQADSIVLPGHTMPFHDALHLVSTGFIVKMVIPRWAMGLTRKWTEVINAFDELESYMLEMIANRRKAEKEERYDLFSSLLDANDDEGLMGGEAKLTDPELLGNIYIFLLAGHETAAHTLAFTFALLALYPDQQEALYCHIKNVIPDGRNPTYEEMSLFTHSVAVFYETLRLFPPVTSIPKMSTEDTVLVSTNRAGERKTIPVSQGAIVSIDVVGLHYNPRYWKDPEMFDPSRFLGDWPREAFVPFSQGARAYFLKIETEGVAVLTMLISKYKITIKEKPGETFEERKDRILQTRSGLTLTPINVPLVFTRR</sequence>
<dbReference type="STRING" id="1076256.A0A2H3BSX5"/>
<evidence type="ECO:0000256" key="13">
    <source>
        <dbReference type="SAM" id="SignalP"/>
    </source>
</evidence>
<keyword evidence="13" id="KW-0732">Signal</keyword>
<keyword evidence="5" id="KW-0349">Heme</keyword>
<evidence type="ECO:0000256" key="1">
    <source>
        <dbReference type="ARBA" id="ARBA00001971"/>
    </source>
</evidence>
<evidence type="ECO:0000256" key="3">
    <source>
        <dbReference type="ARBA" id="ARBA00004721"/>
    </source>
</evidence>
<keyword evidence="12" id="KW-0472">Membrane</keyword>
<dbReference type="Proteomes" id="UP000218334">
    <property type="component" value="Unassembled WGS sequence"/>
</dbReference>